<keyword evidence="1" id="KW-0732">Signal</keyword>
<dbReference type="PANTHER" id="PTHR34154">
    <property type="entry name" value="ALKALI-SENSITIVE LINKAGE PROTEIN 1"/>
    <property type="match status" value="1"/>
</dbReference>
<name>A0ABT3G2L7_9BACT</name>
<dbReference type="Gene3D" id="2.60.20.10">
    <property type="entry name" value="Crystallins"/>
    <property type="match status" value="1"/>
</dbReference>
<evidence type="ECO:0000259" key="2">
    <source>
        <dbReference type="Pfam" id="PF11790"/>
    </source>
</evidence>
<dbReference type="SUPFAM" id="SSF51445">
    <property type="entry name" value="(Trans)glycosidases"/>
    <property type="match status" value="1"/>
</dbReference>
<organism evidence="3 4">
    <name type="scientific">Luteolibacter rhizosphaerae</name>
    <dbReference type="NCBI Taxonomy" id="2989719"/>
    <lineage>
        <taxon>Bacteria</taxon>
        <taxon>Pseudomonadati</taxon>
        <taxon>Verrucomicrobiota</taxon>
        <taxon>Verrucomicrobiia</taxon>
        <taxon>Verrucomicrobiales</taxon>
        <taxon>Verrucomicrobiaceae</taxon>
        <taxon>Luteolibacter</taxon>
    </lineage>
</organism>
<sequence length="446" mass="49875">MFTRPLPPLHFLLMVAACAVAAPLHAELDPASLTRKVILSGSKHVREKGEMLDKSAYNFDSPDAWLFLEGIAPSKVISSYMDRILVNYEPAVPDGNVRVTAHESGTVVIPHRPDYAAMTVFESKGLSGSSMALQCHVPYNDAKLGTMKGAISSFRLKRGYMATIAEEENGTGISRNYVAQDQDIEVKDLGKDLDDKVRFIRIFPWRWTSKKGIAGGIHQKLKLGWYYDWNISQNSTPDLEYVPIKQKRHWPGLNQNWKARGSTHLLGYNEPDRPDQAKMSPDEAISGWPELLGTGLRLGSPAVSDGGLGWLYEFMGKADAANLRVDFVAIHYYRAVGDPGDGKAAAAQFESFLKGIHERTKRPLWVTEWNNGANWTGGRDPNEKEQADAIEEMIKMLDKAPYVERYALYNWVEDGRMLQRNDGSLTPAGEIYRDKVSPLGYKQSKP</sequence>
<dbReference type="Pfam" id="PF11790">
    <property type="entry name" value="Glyco_hydro_cc"/>
    <property type="match status" value="1"/>
</dbReference>
<evidence type="ECO:0000313" key="4">
    <source>
        <dbReference type="Proteomes" id="UP001165653"/>
    </source>
</evidence>
<proteinExistence type="predicted"/>
<gene>
    <name evidence="3" type="ORF">OJ996_10885</name>
</gene>
<comment type="caution">
    <text evidence="3">The sequence shown here is derived from an EMBL/GenBank/DDBJ whole genome shotgun (WGS) entry which is preliminary data.</text>
</comment>
<feature type="chain" id="PRO_5047451293" evidence="1">
    <location>
        <begin position="22"/>
        <end position="446"/>
    </location>
</feature>
<dbReference type="PANTHER" id="PTHR34154:SF3">
    <property type="entry name" value="ALKALI-SENSITIVE LINKAGE PROTEIN 1"/>
    <property type="match status" value="1"/>
</dbReference>
<dbReference type="InterPro" id="IPR017853">
    <property type="entry name" value="GH"/>
</dbReference>
<dbReference type="Gene3D" id="3.20.20.80">
    <property type="entry name" value="Glycosidases"/>
    <property type="match status" value="1"/>
</dbReference>
<reference evidence="3" key="1">
    <citation type="submission" date="2022-10" db="EMBL/GenBank/DDBJ databases">
        <title>Luteolibacter sp. GHJ8, whole genome shotgun sequencing project.</title>
        <authorList>
            <person name="Zhao G."/>
            <person name="Shen L."/>
        </authorList>
    </citation>
    <scope>NUCLEOTIDE SEQUENCE</scope>
    <source>
        <strain evidence="3">GHJ8</strain>
    </source>
</reference>
<dbReference type="GO" id="GO:0016787">
    <property type="term" value="F:hydrolase activity"/>
    <property type="evidence" value="ECO:0007669"/>
    <property type="project" value="UniProtKB-KW"/>
</dbReference>
<dbReference type="EMBL" id="JAPDDR010000005">
    <property type="protein sequence ID" value="MCW1914083.1"/>
    <property type="molecule type" value="Genomic_DNA"/>
</dbReference>
<feature type="signal peptide" evidence="1">
    <location>
        <begin position="1"/>
        <end position="21"/>
    </location>
</feature>
<feature type="domain" description="Asl1-like glycosyl hydrolase catalytic" evidence="2">
    <location>
        <begin position="217"/>
        <end position="432"/>
    </location>
</feature>
<keyword evidence="4" id="KW-1185">Reference proteome</keyword>
<protein>
    <submittedName>
        <fullName evidence="3">Glycoside hydrolase family protein</fullName>
    </submittedName>
</protein>
<keyword evidence="3" id="KW-0378">Hydrolase</keyword>
<evidence type="ECO:0000313" key="3">
    <source>
        <dbReference type="EMBL" id="MCW1914083.1"/>
    </source>
</evidence>
<dbReference type="Proteomes" id="UP001165653">
    <property type="component" value="Unassembled WGS sequence"/>
</dbReference>
<dbReference type="InterPro" id="IPR053183">
    <property type="entry name" value="ASL1"/>
</dbReference>
<dbReference type="InterPro" id="IPR024655">
    <property type="entry name" value="Asl1_glyco_hydro_catalytic"/>
</dbReference>
<accession>A0ABT3G2L7</accession>
<dbReference type="PROSITE" id="PS51257">
    <property type="entry name" value="PROKAR_LIPOPROTEIN"/>
    <property type="match status" value="1"/>
</dbReference>
<dbReference type="RefSeq" id="WP_264513588.1">
    <property type="nucleotide sequence ID" value="NZ_JAPDDR010000005.1"/>
</dbReference>
<evidence type="ECO:0000256" key="1">
    <source>
        <dbReference type="SAM" id="SignalP"/>
    </source>
</evidence>